<evidence type="ECO:0000313" key="3">
    <source>
        <dbReference type="Proteomes" id="UP001172101"/>
    </source>
</evidence>
<evidence type="ECO:0000256" key="1">
    <source>
        <dbReference type="SAM" id="SignalP"/>
    </source>
</evidence>
<dbReference type="Proteomes" id="UP001172101">
    <property type="component" value="Unassembled WGS sequence"/>
</dbReference>
<accession>A0AA40DJL1</accession>
<comment type="caution">
    <text evidence="2">The sequence shown here is derived from an EMBL/GenBank/DDBJ whole genome shotgun (WGS) entry which is preliminary data.</text>
</comment>
<dbReference type="AlphaFoldDB" id="A0AA40DJL1"/>
<keyword evidence="1" id="KW-0732">Signal</keyword>
<evidence type="ECO:0000313" key="2">
    <source>
        <dbReference type="EMBL" id="KAK0703132.1"/>
    </source>
</evidence>
<feature type="chain" id="PRO_5041387788" evidence="1">
    <location>
        <begin position="21"/>
        <end position="86"/>
    </location>
</feature>
<keyword evidence="3" id="KW-1185">Reference proteome</keyword>
<dbReference type="RefSeq" id="XP_060289991.1">
    <property type="nucleotide sequence ID" value="XM_060442988.1"/>
</dbReference>
<dbReference type="EMBL" id="JAUIRO010000008">
    <property type="protein sequence ID" value="KAK0703132.1"/>
    <property type="molecule type" value="Genomic_DNA"/>
</dbReference>
<feature type="signal peptide" evidence="1">
    <location>
        <begin position="1"/>
        <end position="20"/>
    </location>
</feature>
<reference evidence="2" key="1">
    <citation type="submission" date="2023-06" db="EMBL/GenBank/DDBJ databases">
        <title>Genome-scale phylogeny and comparative genomics of the fungal order Sordariales.</title>
        <authorList>
            <consortium name="Lawrence Berkeley National Laboratory"/>
            <person name="Hensen N."/>
            <person name="Bonometti L."/>
            <person name="Westerberg I."/>
            <person name="Brannstrom I.O."/>
            <person name="Guillou S."/>
            <person name="Cros-Aarteil S."/>
            <person name="Calhoun S."/>
            <person name="Haridas S."/>
            <person name="Kuo A."/>
            <person name="Mondo S."/>
            <person name="Pangilinan J."/>
            <person name="Riley R."/>
            <person name="LaButti K."/>
            <person name="Andreopoulos B."/>
            <person name="Lipzen A."/>
            <person name="Chen C."/>
            <person name="Yanf M."/>
            <person name="Daum C."/>
            <person name="Ng V."/>
            <person name="Clum A."/>
            <person name="Steindorff A."/>
            <person name="Ohm R."/>
            <person name="Martin F."/>
            <person name="Silar P."/>
            <person name="Natvig D."/>
            <person name="Lalanne C."/>
            <person name="Gautier V."/>
            <person name="Ament-velasquez S.L."/>
            <person name="Kruys A."/>
            <person name="Hutchinson M.I."/>
            <person name="Powell A.J."/>
            <person name="Barry K."/>
            <person name="Miller A.N."/>
            <person name="Grigoriev I.V."/>
            <person name="Debuchy R."/>
            <person name="Gladieux P."/>
            <person name="Thoren M.H."/>
            <person name="Johannesson H."/>
        </authorList>
    </citation>
    <scope>NUCLEOTIDE SEQUENCE</scope>
    <source>
        <strain evidence="2">SMH2392-1A</strain>
    </source>
</reference>
<dbReference type="GeneID" id="85326258"/>
<name>A0AA40DJL1_9PEZI</name>
<sequence length="86" mass="9416">MGWLMWTVGLILELWRVSEAWVTGPAWRDLGNMQVAQCSTPSHASSYITLQGTQEGPGTAFSVFPVAIHVCNCWIHQGTGTGINRV</sequence>
<gene>
    <name evidence="2" type="ORF">B0T26DRAFT_729895</name>
</gene>
<proteinExistence type="predicted"/>
<protein>
    <submittedName>
        <fullName evidence="2">Uncharacterized protein</fullName>
    </submittedName>
</protein>
<organism evidence="2 3">
    <name type="scientific">Lasiosphaeria miniovina</name>
    <dbReference type="NCBI Taxonomy" id="1954250"/>
    <lineage>
        <taxon>Eukaryota</taxon>
        <taxon>Fungi</taxon>
        <taxon>Dikarya</taxon>
        <taxon>Ascomycota</taxon>
        <taxon>Pezizomycotina</taxon>
        <taxon>Sordariomycetes</taxon>
        <taxon>Sordariomycetidae</taxon>
        <taxon>Sordariales</taxon>
        <taxon>Lasiosphaeriaceae</taxon>
        <taxon>Lasiosphaeria</taxon>
    </lineage>
</organism>